<comment type="caution">
    <text evidence="2">The sequence shown here is derived from an EMBL/GenBank/DDBJ whole genome shotgun (WGS) entry which is preliminary data.</text>
</comment>
<dbReference type="AlphaFoldDB" id="A0A934VLX0"/>
<dbReference type="PROSITE" id="PS51318">
    <property type="entry name" value="TAT"/>
    <property type="match status" value="1"/>
</dbReference>
<name>A0A934VLX0_9BACT</name>
<feature type="chain" id="PRO_5037392850" description="Tat (Twin-arginine translocation) pathway signal sequence" evidence="1">
    <location>
        <begin position="30"/>
        <end position="146"/>
    </location>
</feature>
<reference evidence="2" key="1">
    <citation type="submission" date="2021-01" db="EMBL/GenBank/DDBJ databases">
        <title>Modified the classification status of verrucomicrobia.</title>
        <authorList>
            <person name="Feng X."/>
        </authorList>
    </citation>
    <scope>NUCLEOTIDE SEQUENCE</scope>
    <source>
        <strain evidence="2">KCTC 12986</strain>
    </source>
</reference>
<proteinExistence type="predicted"/>
<dbReference type="InterPro" id="IPR006311">
    <property type="entry name" value="TAT_signal"/>
</dbReference>
<evidence type="ECO:0000313" key="3">
    <source>
        <dbReference type="Proteomes" id="UP000604083"/>
    </source>
</evidence>
<dbReference type="RefSeq" id="WP_200390953.1">
    <property type="nucleotide sequence ID" value="NZ_JAENIO010000009.1"/>
</dbReference>
<evidence type="ECO:0000256" key="1">
    <source>
        <dbReference type="SAM" id="SignalP"/>
    </source>
</evidence>
<feature type="signal peptide" evidence="1">
    <location>
        <begin position="1"/>
        <end position="29"/>
    </location>
</feature>
<organism evidence="2 3">
    <name type="scientific">Roseibacillus ishigakijimensis</name>
    <dbReference type="NCBI Taxonomy" id="454146"/>
    <lineage>
        <taxon>Bacteria</taxon>
        <taxon>Pseudomonadati</taxon>
        <taxon>Verrucomicrobiota</taxon>
        <taxon>Verrucomicrobiia</taxon>
        <taxon>Verrucomicrobiales</taxon>
        <taxon>Verrucomicrobiaceae</taxon>
        <taxon>Roseibacillus</taxon>
    </lineage>
</organism>
<sequence>MNITRRSFVKRTAFTAAAVTVLGQGVALATNTGLVSCNKYDKISKYFTIHATIGQTDGGGVYGSEESAWDAAVAQLETLLRNGNLVTPGPSTSGCVDGMTECREVVKVPLAPQPMIAIKPFSQNGTNGFVFELTIPEGGITIYYYK</sequence>
<gene>
    <name evidence="2" type="ORF">JIN78_05545</name>
</gene>
<evidence type="ECO:0000313" key="2">
    <source>
        <dbReference type="EMBL" id="MBK1833521.1"/>
    </source>
</evidence>
<protein>
    <recommendedName>
        <fullName evidence="4">Tat (Twin-arginine translocation) pathway signal sequence</fullName>
    </recommendedName>
</protein>
<dbReference type="Proteomes" id="UP000604083">
    <property type="component" value="Unassembled WGS sequence"/>
</dbReference>
<dbReference type="EMBL" id="JAENIO010000009">
    <property type="protein sequence ID" value="MBK1833521.1"/>
    <property type="molecule type" value="Genomic_DNA"/>
</dbReference>
<accession>A0A934VLX0</accession>
<keyword evidence="3" id="KW-1185">Reference proteome</keyword>
<evidence type="ECO:0008006" key="4">
    <source>
        <dbReference type="Google" id="ProtNLM"/>
    </source>
</evidence>
<keyword evidence="1" id="KW-0732">Signal</keyword>